<dbReference type="GO" id="GO:0016887">
    <property type="term" value="F:ATP hydrolysis activity"/>
    <property type="evidence" value="ECO:0007669"/>
    <property type="project" value="InterPro"/>
</dbReference>
<reference evidence="9 10" key="1">
    <citation type="submission" date="2020-11" db="EMBL/GenBank/DDBJ databases">
        <title>Amino acid is mineralized and recycled by bacteria in oceanic microbiome.</title>
        <authorList>
            <person name="Zheng L.Y."/>
        </authorList>
    </citation>
    <scope>NUCLEOTIDE SEQUENCE [LARGE SCALE GENOMIC DNA]</scope>
    <source>
        <strain evidence="9 10">A32-1</strain>
    </source>
</reference>
<keyword evidence="7" id="KW-0472">Membrane</keyword>
<evidence type="ECO:0000256" key="3">
    <source>
        <dbReference type="ARBA" id="ARBA00022519"/>
    </source>
</evidence>
<dbReference type="Proteomes" id="UP000594480">
    <property type="component" value="Chromosome"/>
</dbReference>
<dbReference type="Pfam" id="PF00005">
    <property type="entry name" value="ABC_tran"/>
    <property type="match status" value="1"/>
</dbReference>
<dbReference type="SMART" id="SM00382">
    <property type="entry name" value="AAA"/>
    <property type="match status" value="1"/>
</dbReference>
<dbReference type="PROSITE" id="PS50893">
    <property type="entry name" value="ABC_TRANSPORTER_2"/>
    <property type="match status" value="1"/>
</dbReference>
<sequence length="256" mass="27149">MTAALSAQMRVVRSATFDLDIDLDLASGERVAVMGPSGAGKSTLLAALAGFLRLDAGRIELDGTVLSDAPAGGIRPRRGIHVAPMDRGVMLLGQDARLFPHLSARENVAFGPRARGASRLEAERVAEEWLDRVGLAGFAERMPAHLSGGQQQRVALARALAVDPRLVLLDEPLTSLDLQTAAEIRMLLADHLRSTAVVITHDPVDAVAVADRLLVLERGRVAQQGAVRDVLRHPATPFAEALAGHVRIAGQVSEDG</sequence>
<keyword evidence="3" id="KW-0997">Cell inner membrane</keyword>
<evidence type="ECO:0000313" key="9">
    <source>
        <dbReference type="EMBL" id="QPE04046.1"/>
    </source>
</evidence>
<evidence type="ECO:0000256" key="4">
    <source>
        <dbReference type="ARBA" id="ARBA00022741"/>
    </source>
</evidence>
<dbReference type="InterPro" id="IPR003439">
    <property type="entry name" value="ABC_transporter-like_ATP-bd"/>
</dbReference>
<keyword evidence="6" id="KW-1278">Translocase</keyword>
<dbReference type="InterPro" id="IPR027417">
    <property type="entry name" value="P-loop_NTPase"/>
</dbReference>
<dbReference type="AlphaFoldDB" id="A0A7S8RG94"/>
<dbReference type="RefSeq" id="WP_195692137.1">
    <property type="nucleotide sequence ID" value="NZ_CP064760.1"/>
</dbReference>
<feature type="domain" description="ABC transporter" evidence="8">
    <location>
        <begin position="3"/>
        <end position="243"/>
    </location>
</feature>
<dbReference type="PROSITE" id="PS00211">
    <property type="entry name" value="ABC_TRANSPORTER_1"/>
    <property type="match status" value="1"/>
</dbReference>
<evidence type="ECO:0000259" key="8">
    <source>
        <dbReference type="PROSITE" id="PS50893"/>
    </source>
</evidence>
<dbReference type="KEGG" id="msf:IT882_12590"/>
<accession>A0A7S8RG94</accession>
<evidence type="ECO:0000256" key="2">
    <source>
        <dbReference type="ARBA" id="ARBA00022475"/>
    </source>
</evidence>
<proteinExistence type="predicted"/>
<keyword evidence="1" id="KW-0813">Transport</keyword>
<keyword evidence="5 9" id="KW-0067">ATP-binding</keyword>
<dbReference type="EMBL" id="CP064760">
    <property type="protein sequence ID" value="QPE04046.1"/>
    <property type="molecule type" value="Genomic_DNA"/>
</dbReference>
<dbReference type="InterPro" id="IPR017871">
    <property type="entry name" value="ABC_transporter-like_CS"/>
</dbReference>
<protein>
    <submittedName>
        <fullName evidence="9">ATP-binding cassette domain-containing protein</fullName>
    </submittedName>
</protein>
<dbReference type="InterPro" id="IPR003593">
    <property type="entry name" value="AAA+_ATPase"/>
</dbReference>
<dbReference type="PANTHER" id="PTHR42781:SF1">
    <property type="entry name" value="THIAMINE IMPORT ATP-BINDING PROTEIN THIQ"/>
    <property type="match status" value="1"/>
</dbReference>
<organism evidence="9 10">
    <name type="scientific">Microbacterium schleiferi</name>
    <dbReference type="NCBI Taxonomy" id="69362"/>
    <lineage>
        <taxon>Bacteria</taxon>
        <taxon>Bacillati</taxon>
        <taxon>Actinomycetota</taxon>
        <taxon>Actinomycetes</taxon>
        <taxon>Micrococcales</taxon>
        <taxon>Microbacteriaceae</taxon>
        <taxon>Microbacterium</taxon>
    </lineage>
</organism>
<dbReference type="GO" id="GO:0005524">
    <property type="term" value="F:ATP binding"/>
    <property type="evidence" value="ECO:0007669"/>
    <property type="project" value="UniProtKB-KW"/>
</dbReference>
<keyword evidence="2" id="KW-1003">Cell membrane</keyword>
<name>A0A7S8RG94_9MICO</name>
<keyword evidence="10" id="KW-1185">Reference proteome</keyword>
<evidence type="ECO:0000313" key="10">
    <source>
        <dbReference type="Proteomes" id="UP000594480"/>
    </source>
</evidence>
<keyword evidence="4" id="KW-0547">Nucleotide-binding</keyword>
<dbReference type="SUPFAM" id="SSF52540">
    <property type="entry name" value="P-loop containing nucleoside triphosphate hydrolases"/>
    <property type="match status" value="1"/>
</dbReference>
<dbReference type="Gene3D" id="3.40.50.300">
    <property type="entry name" value="P-loop containing nucleotide triphosphate hydrolases"/>
    <property type="match status" value="1"/>
</dbReference>
<evidence type="ECO:0000256" key="1">
    <source>
        <dbReference type="ARBA" id="ARBA00022448"/>
    </source>
</evidence>
<evidence type="ECO:0000256" key="7">
    <source>
        <dbReference type="ARBA" id="ARBA00023136"/>
    </source>
</evidence>
<gene>
    <name evidence="9" type="ORF">IT882_12590</name>
</gene>
<evidence type="ECO:0000256" key="5">
    <source>
        <dbReference type="ARBA" id="ARBA00022840"/>
    </source>
</evidence>
<evidence type="ECO:0000256" key="6">
    <source>
        <dbReference type="ARBA" id="ARBA00022967"/>
    </source>
</evidence>
<dbReference type="InterPro" id="IPR050093">
    <property type="entry name" value="ABC_SmlMolc_Importer"/>
</dbReference>
<dbReference type="PANTHER" id="PTHR42781">
    <property type="entry name" value="SPERMIDINE/PUTRESCINE IMPORT ATP-BINDING PROTEIN POTA"/>
    <property type="match status" value="1"/>
</dbReference>